<comment type="similarity">
    <text evidence="4">Belongs to the inner dynein arm light chain family.</text>
</comment>
<dbReference type="GO" id="GO:0097546">
    <property type="term" value="C:ciliary base"/>
    <property type="evidence" value="ECO:0007669"/>
    <property type="project" value="TreeGrafter"/>
</dbReference>
<dbReference type="STRING" id="94237.ENSMMOP00000024395"/>
<reference evidence="10" key="1">
    <citation type="submission" date="2025-08" db="UniProtKB">
        <authorList>
            <consortium name="Ensembl"/>
        </authorList>
    </citation>
    <scope>IDENTIFICATION</scope>
</reference>
<reference evidence="10" key="2">
    <citation type="submission" date="2025-09" db="UniProtKB">
        <authorList>
            <consortium name="Ensembl"/>
        </authorList>
    </citation>
    <scope>IDENTIFICATION</scope>
</reference>
<dbReference type="GO" id="GO:0045504">
    <property type="term" value="F:dynein heavy chain binding"/>
    <property type="evidence" value="ECO:0007669"/>
    <property type="project" value="TreeGrafter"/>
</dbReference>
<evidence type="ECO:0000313" key="10">
    <source>
        <dbReference type="Ensembl" id="ENSMMOP00000024395.1"/>
    </source>
</evidence>
<evidence type="ECO:0000256" key="1">
    <source>
        <dbReference type="ARBA" id="ARBA00023017"/>
    </source>
</evidence>
<evidence type="ECO:0000256" key="9">
    <source>
        <dbReference type="SAM" id="MobiDB-lite"/>
    </source>
</evidence>
<comment type="function">
    <text evidence="7">Involved in sperm flagellum assembly.</text>
</comment>
<evidence type="ECO:0000256" key="2">
    <source>
        <dbReference type="ARBA" id="ARBA00023054"/>
    </source>
</evidence>
<protein>
    <recommendedName>
        <fullName evidence="5">Axonemal dynein light intermediate polypeptide 1</fullName>
    </recommendedName>
    <alternativeName>
        <fullName evidence="6">Inner dynein arm light chain, axonemal</fullName>
    </alternativeName>
</protein>
<dbReference type="Proteomes" id="UP000261620">
    <property type="component" value="Unplaced"/>
</dbReference>
<sequence>MISPPSSLLKFDPPICVSKKADRTSPMGPSMRATPEKPANTCPIPPLPKAKPAQSEASNQETEQILNTIFPPRKRMEGNELWVQQVSSEACTRTDVVHLEELLDATLRQKQARERGICPIRREIYSQFLDELIRQVTIDCVKRGLLLVRVRDELRMTIAAYQEMHKSSVALGIRKALQAELGKADMIKGISDLENEIDELKKQLNEEKVKCDTIEKKEIDKRQVEEQKYTEEIKFLERVNQQLTVMFLIIPRKQISKFSIIKTCIACFNILNVSSSSSGPTGRDQGSNFTTVAIS</sequence>
<dbReference type="PANTHER" id="PTHR13183:SF0">
    <property type="entry name" value="AXONEMAL DYNEIN LIGHT INTERMEDIATE POLYPEPTIDE 1"/>
    <property type="match status" value="1"/>
</dbReference>
<name>A0A3Q3X830_MOLML</name>
<accession>A0A3Q3X830</accession>
<keyword evidence="11" id="KW-1185">Reference proteome</keyword>
<dbReference type="AlphaFoldDB" id="A0A3Q3X830"/>
<evidence type="ECO:0000256" key="4">
    <source>
        <dbReference type="ARBA" id="ARBA00038114"/>
    </source>
</evidence>
<dbReference type="Pfam" id="PF10211">
    <property type="entry name" value="Ax_dynein_light"/>
    <property type="match status" value="1"/>
</dbReference>
<proteinExistence type="inferred from homology"/>
<evidence type="ECO:0000256" key="3">
    <source>
        <dbReference type="ARBA" id="ARBA00023175"/>
    </source>
</evidence>
<dbReference type="GO" id="GO:0005930">
    <property type="term" value="C:axoneme"/>
    <property type="evidence" value="ECO:0007669"/>
    <property type="project" value="TreeGrafter"/>
</dbReference>
<dbReference type="PANTHER" id="PTHR13183">
    <property type="entry name" value="AXONEMAL INNER ARM DYNEIN LIGHT CHAIN 28"/>
    <property type="match status" value="1"/>
</dbReference>
<evidence type="ECO:0000256" key="7">
    <source>
        <dbReference type="ARBA" id="ARBA00043925"/>
    </source>
</evidence>
<organism evidence="10 11">
    <name type="scientific">Mola mola</name>
    <name type="common">Ocean sunfish</name>
    <name type="synonym">Tetraodon mola</name>
    <dbReference type="NCBI Taxonomy" id="94237"/>
    <lineage>
        <taxon>Eukaryota</taxon>
        <taxon>Metazoa</taxon>
        <taxon>Chordata</taxon>
        <taxon>Craniata</taxon>
        <taxon>Vertebrata</taxon>
        <taxon>Euteleostomi</taxon>
        <taxon>Actinopterygii</taxon>
        <taxon>Neopterygii</taxon>
        <taxon>Teleostei</taxon>
        <taxon>Neoteleostei</taxon>
        <taxon>Acanthomorphata</taxon>
        <taxon>Eupercaria</taxon>
        <taxon>Tetraodontiformes</taxon>
        <taxon>Molidae</taxon>
        <taxon>Mola</taxon>
    </lineage>
</organism>
<feature type="region of interest" description="Disordered" evidence="9">
    <location>
        <begin position="276"/>
        <end position="295"/>
    </location>
</feature>
<dbReference type="OMA" id="GICPIRY"/>
<dbReference type="Ensembl" id="ENSMMOT00000024806.1">
    <property type="protein sequence ID" value="ENSMMOP00000024395.1"/>
    <property type="gene ID" value="ENSMMOG00000018562.1"/>
</dbReference>
<feature type="coiled-coil region" evidence="8">
    <location>
        <begin position="183"/>
        <end position="217"/>
    </location>
</feature>
<keyword evidence="1" id="KW-0243">Dynein</keyword>
<evidence type="ECO:0000256" key="5">
    <source>
        <dbReference type="ARBA" id="ARBA00039799"/>
    </source>
</evidence>
<feature type="region of interest" description="Disordered" evidence="9">
    <location>
        <begin position="1"/>
        <end position="60"/>
    </location>
</feature>
<evidence type="ECO:0000256" key="8">
    <source>
        <dbReference type="SAM" id="Coils"/>
    </source>
</evidence>
<evidence type="ECO:0000256" key="6">
    <source>
        <dbReference type="ARBA" id="ARBA00042417"/>
    </source>
</evidence>
<evidence type="ECO:0000313" key="11">
    <source>
        <dbReference type="Proteomes" id="UP000261620"/>
    </source>
</evidence>
<keyword evidence="3" id="KW-0505">Motor protein</keyword>
<dbReference type="InterPro" id="IPR019347">
    <property type="entry name" value="Axonemal_dynein_light_chain"/>
</dbReference>
<dbReference type="GO" id="GO:0030286">
    <property type="term" value="C:dynein complex"/>
    <property type="evidence" value="ECO:0007669"/>
    <property type="project" value="UniProtKB-KW"/>
</dbReference>
<keyword evidence="2 8" id="KW-0175">Coiled coil</keyword>